<organism evidence="1 3">
    <name type="scientific">Trichonephila inaurata madagascariensis</name>
    <dbReference type="NCBI Taxonomy" id="2747483"/>
    <lineage>
        <taxon>Eukaryota</taxon>
        <taxon>Metazoa</taxon>
        <taxon>Ecdysozoa</taxon>
        <taxon>Arthropoda</taxon>
        <taxon>Chelicerata</taxon>
        <taxon>Arachnida</taxon>
        <taxon>Araneae</taxon>
        <taxon>Araneomorphae</taxon>
        <taxon>Entelegynae</taxon>
        <taxon>Araneoidea</taxon>
        <taxon>Nephilidae</taxon>
        <taxon>Trichonephila</taxon>
        <taxon>Trichonephila inaurata</taxon>
    </lineage>
</organism>
<evidence type="ECO:0000313" key="3">
    <source>
        <dbReference type="Proteomes" id="UP000886998"/>
    </source>
</evidence>
<gene>
    <name evidence="1" type="ORF">TNIN_363771</name>
    <name evidence="2" type="ORF">TNIN_363801</name>
</gene>
<dbReference type="AlphaFoldDB" id="A0A8X6IEC3"/>
<dbReference type="Proteomes" id="UP000886998">
    <property type="component" value="Unassembled WGS sequence"/>
</dbReference>
<dbReference type="EMBL" id="BMAV01025572">
    <property type="protein sequence ID" value="GFS42614.1"/>
    <property type="molecule type" value="Genomic_DNA"/>
</dbReference>
<accession>A0A8X6IEC3</accession>
<name>A0A8X6IEC3_9ARAC</name>
<reference evidence="1" key="1">
    <citation type="submission" date="2020-08" db="EMBL/GenBank/DDBJ databases">
        <title>Multicomponent nature underlies the extraordinary mechanical properties of spider dragline silk.</title>
        <authorList>
            <person name="Kono N."/>
            <person name="Nakamura H."/>
            <person name="Mori M."/>
            <person name="Yoshida Y."/>
            <person name="Ohtoshi R."/>
            <person name="Malay A.D."/>
            <person name="Moran D.A.P."/>
            <person name="Tomita M."/>
            <person name="Numata K."/>
            <person name="Arakawa K."/>
        </authorList>
    </citation>
    <scope>NUCLEOTIDE SEQUENCE</scope>
</reference>
<evidence type="ECO:0000313" key="1">
    <source>
        <dbReference type="EMBL" id="GFS42614.1"/>
    </source>
</evidence>
<protein>
    <submittedName>
        <fullName evidence="1">Uncharacterized protein</fullName>
    </submittedName>
</protein>
<keyword evidence="3" id="KW-1185">Reference proteome</keyword>
<evidence type="ECO:0000313" key="2">
    <source>
        <dbReference type="EMBL" id="GFS42621.1"/>
    </source>
</evidence>
<sequence>MLNAGNNRLRKERLHDHSLSLHAVITRFGRNSFGITIQRYEARGMQNHLKTRQGCNSSYRAITDHVDKQILRMVQQD</sequence>
<comment type="caution">
    <text evidence="1">The sequence shown here is derived from an EMBL/GenBank/DDBJ whole genome shotgun (WGS) entry which is preliminary data.</text>
</comment>
<proteinExistence type="predicted"/>
<dbReference type="EMBL" id="BMAV01025572">
    <property type="protein sequence ID" value="GFS42621.1"/>
    <property type="molecule type" value="Genomic_DNA"/>
</dbReference>